<comment type="caution">
    <text evidence="2">The sequence shown here is derived from an EMBL/GenBank/DDBJ whole genome shotgun (WGS) entry which is preliminary data.</text>
</comment>
<proteinExistence type="predicted"/>
<protein>
    <submittedName>
        <fullName evidence="2">Uncharacterized protein</fullName>
    </submittedName>
</protein>
<name>A0A5C6DYR0_9BACT</name>
<keyword evidence="1" id="KW-0812">Transmembrane</keyword>
<keyword evidence="1" id="KW-0472">Membrane</keyword>
<feature type="transmembrane region" description="Helical" evidence="1">
    <location>
        <begin position="25"/>
        <end position="51"/>
    </location>
</feature>
<organism evidence="2 3">
    <name type="scientific">Novipirellula artificiosorum</name>
    <dbReference type="NCBI Taxonomy" id="2528016"/>
    <lineage>
        <taxon>Bacteria</taxon>
        <taxon>Pseudomonadati</taxon>
        <taxon>Planctomycetota</taxon>
        <taxon>Planctomycetia</taxon>
        <taxon>Pirellulales</taxon>
        <taxon>Pirellulaceae</taxon>
        <taxon>Novipirellula</taxon>
    </lineage>
</organism>
<reference evidence="2 3" key="1">
    <citation type="submission" date="2019-02" db="EMBL/GenBank/DDBJ databases">
        <title>Deep-cultivation of Planctomycetes and their phenomic and genomic characterization uncovers novel biology.</title>
        <authorList>
            <person name="Wiegand S."/>
            <person name="Jogler M."/>
            <person name="Boedeker C."/>
            <person name="Pinto D."/>
            <person name="Vollmers J."/>
            <person name="Rivas-Marin E."/>
            <person name="Kohn T."/>
            <person name="Peeters S.H."/>
            <person name="Heuer A."/>
            <person name="Rast P."/>
            <person name="Oberbeckmann S."/>
            <person name="Bunk B."/>
            <person name="Jeske O."/>
            <person name="Meyerdierks A."/>
            <person name="Storesund J.E."/>
            <person name="Kallscheuer N."/>
            <person name="Luecker S."/>
            <person name="Lage O.M."/>
            <person name="Pohl T."/>
            <person name="Merkel B.J."/>
            <person name="Hornburger P."/>
            <person name="Mueller R.-W."/>
            <person name="Bruemmer F."/>
            <person name="Labrenz M."/>
            <person name="Spormann A.M."/>
            <person name="Op Den Camp H."/>
            <person name="Overmann J."/>
            <person name="Amann R."/>
            <person name="Jetten M.S.M."/>
            <person name="Mascher T."/>
            <person name="Medema M.H."/>
            <person name="Devos D.P."/>
            <person name="Kaster A.-K."/>
            <person name="Ovreas L."/>
            <person name="Rohde M."/>
            <person name="Galperin M.Y."/>
            <person name="Jogler C."/>
        </authorList>
    </citation>
    <scope>NUCLEOTIDE SEQUENCE [LARGE SCALE GENOMIC DNA]</scope>
    <source>
        <strain evidence="2 3">Poly41</strain>
    </source>
</reference>
<evidence type="ECO:0000313" key="2">
    <source>
        <dbReference type="EMBL" id="TWU41780.1"/>
    </source>
</evidence>
<evidence type="ECO:0000256" key="1">
    <source>
        <dbReference type="SAM" id="Phobius"/>
    </source>
</evidence>
<dbReference type="EMBL" id="SJPV01000001">
    <property type="protein sequence ID" value="TWU41780.1"/>
    <property type="molecule type" value="Genomic_DNA"/>
</dbReference>
<keyword evidence="1" id="KW-1133">Transmembrane helix</keyword>
<dbReference type="AlphaFoldDB" id="A0A5C6DYR0"/>
<dbReference type="Proteomes" id="UP000319143">
    <property type="component" value="Unassembled WGS sequence"/>
</dbReference>
<sequence length="239" mass="26248">MTSQPSDTEIPASANAPPRHQPGCWIYGCLGLVFFSSATLVCGGLGAYWYFKDQVEKYTASEPVLIPSIQYAPEKIKQLETHLETFAKTVESAPTEAQDLVLSSDDINALISRNEKLKGKVHLAIRDGQMVGDISVPMDNLPGGSGRYFNAKVTFHVSLENGVLIITLSNAEVKGEPVPQSMVDAIANKNLAKEIYKDPEAAKWLSRFERLRIDKDRLVLTPRQQLDPDPVQASGEPPI</sequence>
<keyword evidence="3" id="KW-1185">Reference proteome</keyword>
<evidence type="ECO:0000313" key="3">
    <source>
        <dbReference type="Proteomes" id="UP000319143"/>
    </source>
</evidence>
<accession>A0A5C6DYR0</accession>
<gene>
    <name evidence="2" type="ORF">Poly41_00720</name>
</gene>